<dbReference type="InterPro" id="IPR029063">
    <property type="entry name" value="SAM-dependent_MTases_sf"/>
</dbReference>
<protein>
    <submittedName>
        <fullName evidence="2">Class I SAM-dependent methyltransferase</fullName>
    </submittedName>
</protein>
<organism evidence="2 3">
    <name type="scientific">Kitasatospora cystarginea</name>
    <dbReference type="NCBI Taxonomy" id="58350"/>
    <lineage>
        <taxon>Bacteria</taxon>
        <taxon>Bacillati</taxon>
        <taxon>Actinomycetota</taxon>
        <taxon>Actinomycetes</taxon>
        <taxon>Kitasatosporales</taxon>
        <taxon>Streptomycetaceae</taxon>
        <taxon>Kitasatospora</taxon>
    </lineage>
</organism>
<accession>A0ABN3DVX1</accession>
<dbReference type="GO" id="GO:0032259">
    <property type="term" value="P:methylation"/>
    <property type="evidence" value="ECO:0007669"/>
    <property type="project" value="UniProtKB-KW"/>
</dbReference>
<dbReference type="Proteomes" id="UP001500305">
    <property type="component" value="Unassembled WGS sequence"/>
</dbReference>
<reference evidence="2 3" key="1">
    <citation type="journal article" date="2019" name="Int. J. Syst. Evol. Microbiol.">
        <title>The Global Catalogue of Microorganisms (GCM) 10K type strain sequencing project: providing services to taxonomists for standard genome sequencing and annotation.</title>
        <authorList>
            <consortium name="The Broad Institute Genomics Platform"/>
            <consortium name="The Broad Institute Genome Sequencing Center for Infectious Disease"/>
            <person name="Wu L."/>
            <person name="Ma J."/>
        </authorList>
    </citation>
    <scope>NUCLEOTIDE SEQUENCE [LARGE SCALE GENOMIC DNA]</scope>
    <source>
        <strain evidence="2 3">JCM 7356</strain>
    </source>
</reference>
<dbReference type="GO" id="GO:0008168">
    <property type="term" value="F:methyltransferase activity"/>
    <property type="evidence" value="ECO:0007669"/>
    <property type="project" value="UniProtKB-KW"/>
</dbReference>
<name>A0ABN3DVX1_9ACTN</name>
<feature type="domain" description="Methyltransferase type 12" evidence="1">
    <location>
        <begin position="48"/>
        <end position="147"/>
    </location>
</feature>
<keyword evidence="2" id="KW-0489">Methyltransferase</keyword>
<evidence type="ECO:0000313" key="3">
    <source>
        <dbReference type="Proteomes" id="UP001500305"/>
    </source>
</evidence>
<dbReference type="EMBL" id="BAAATR010000009">
    <property type="protein sequence ID" value="GAA2242779.1"/>
    <property type="molecule type" value="Genomic_DNA"/>
</dbReference>
<gene>
    <name evidence="2" type="ORF">GCM10010430_25470</name>
</gene>
<comment type="caution">
    <text evidence="2">The sequence shown here is derived from an EMBL/GenBank/DDBJ whole genome shotgun (WGS) entry which is preliminary data.</text>
</comment>
<keyword evidence="3" id="KW-1185">Reference proteome</keyword>
<sequence length="246" mass="26900">MEQAPREPGAEAPYAVSAEFYDVLHGAQYRRQALALRGPAAAARIGIVELGAGTGLVTAVLLGASTVPVHAVEPAAAMRAVLLSRLASAGSEALGRVTVHPCRAQQLGLSAEVDLAVCLRVIACLPPAERREVWHALADWLLPDGLLFVDRPPTALLTGAGRHRVGEARVGADVYTAWLTERPEHDRIRLDYLYLVHRRGREIRRAHETFHQWPLADDELAKELAEAGFDPEDGYRPDLLRLRRLA</sequence>
<dbReference type="SUPFAM" id="SSF53335">
    <property type="entry name" value="S-adenosyl-L-methionine-dependent methyltransferases"/>
    <property type="match status" value="1"/>
</dbReference>
<dbReference type="RefSeq" id="WP_344636427.1">
    <property type="nucleotide sequence ID" value="NZ_BAAATR010000009.1"/>
</dbReference>
<dbReference type="CDD" id="cd02440">
    <property type="entry name" value="AdoMet_MTases"/>
    <property type="match status" value="1"/>
</dbReference>
<evidence type="ECO:0000313" key="2">
    <source>
        <dbReference type="EMBL" id="GAA2242779.1"/>
    </source>
</evidence>
<dbReference type="InterPro" id="IPR013217">
    <property type="entry name" value="Methyltransf_12"/>
</dbReference>
<dbReference type="Pfam" id="PF08242">
    <property type="entry name" value="Methyltransf_12"/>
    <property type="match status" value="1"/>
</dbReference>
<proteinExistence type="predicted"/>
<dbReference type="Gene3D" id="3.40.50.150">
    <property type="entry name" value="Vaccinia Virus protein VP39"/>
    <property type="match status" value="1"/>
</dbReference>
<evidence type="ECO:0000259" key="1">
    <source>
        <dbReference type="Pfam" id="PF08242"/>
    </source>
</evidence>
<keyword evidence="2" id="KW-0808">Transferase</keyword>